<dbReference type="SUPFAM" id="SSF51735">
    <property type="entry name" value="NAD(P)-binding Rossmann-fold domains"/>
    <property type="match status" value="1"/>
</dbReference>
<keyword evidence="3" id="KW-0560">Oxidoreductase</keyword>
<sequence>MAPRSGLGIATMVLAMCSIASAQNSSTSSPLRDPRELYLQNVTLPPPYRLGNTGLQSEFDPPPDCGEDSYVGSGRLAGRRALITGGDSGIGRAVAIAFAREGADVTINYLPDEQSDAEDVRSIIESTTDSRVFTLPGDIRNETFCEQLVADAAVQMEGIDILINNAGWTQLAPNITTLSTEVFRRTLETNVFAPFYITRAAVPYMPPGSSIVFTASRIVESPPYEGATYASTKAFLATYSRALAFGLMQQNGIRVNAVAPGIVYTPFLPTQGLVSEIANDRVGTLPMGRVAQPVEVATLYVGLVENAQTHAYGAVWEL</sequence>
<dbReference type="HOGENOM" id="CLU_010194_4_0_1"/>
<dbReference type="PANTHER" id="PTHR48107">
    <property type="entry name" value="NADPH-DEPENDENT ALDEHYDE REDUCTASE-LIKE PROTEIN, CHLOROPLASTIC-RELATED"/>
    <property type="match status" value="1"/>
</dbReference>
<dbReference type="InterPro" id="IPR020904">
    <property type="entry name" value="Sc_DH/Rdtase_CS"/>
</dbReference>
<dbReference type="VEuPathDB" id="FungiDB:HMPREF1541_09583"/>
<dbReference type="InterPro" id="IPR036291">
    <property type="entry name" value="NAD(P)-bd_dom_sf"/>
</dbReference>
<keyword evidence="2" id="KW-0521">NADP</keyword>
<organism evidence="5 6">
    <name type="scientific">Cyphellophora europaea (strain CBS 101466)</name>
    <name type="common">Phialophora europaea</name>
    <dbReference type="NCBI Taxonomy" id="1220924"/>
    <lineage>
        <taxon>Eukaryota</taxon>
        <taxon>Fungi</taxon>
        <taxon>Dikarya</taxon>
        <taxon>Ascomycota</taxon>
        <taxon>Pezizomycotina</taxon>
        <taxon>Eurotiomycetes</taxon>
        <taxon>Chaetothyriomycetidae</taxon>
        <taxon>Chaetothyriales</taxon>
        <taxon>Cyphellophoraceae</taxon>
        <taxon>Cyphellophora</taxon>
    </lineage>
</organism>
<gene>
    <name evidence="5" type="ORF">HMPREF1541_09583</name>
</gene>
<name>W2SAU5_CYPE1</name>
<keyword evidence="4" id="KW-0732">Signal</keyword>
<protein>
    <submittedName>
        <fullName evidence="5">Uncharacterized protein</fullName>
    </submittedName>
</protein>
<dbReference type="STRING" id="1220924.W2SAU5"/>
<evidence type="ECO:0000256" key="2">
    <source>
        <dbReference type="ARBA" id="ARBA00022857"/>
    </source>
</evidence>
<dbReference type="Proteomes" id="UP000030752">
    <property type="component" value="Unassembled WGS sequence"/>
</dbReference>
<reference evidence="5 6" key="1">
    <citation type="submission" date="2013-03" db="EMBL/GenBank/DDBJ databases">
        <title>The Genome Sequence of Phialophora europaea CBS 101466.</title>
        <authorList>
            <consortium name="The Broad Institute Genomics Platform"/>
            <person name="Cuomo C."/>
            <person name="de Hoog S."/>
            <person name="Gorbushina A."/>
            <person name="Walker B."/>
            <person name="Young S.K."/>
            <person name="Zeng Q."/>
            <person name="Gargeya S."/>
            <person name="Fitzgerald M."/>
            <person name="Haas B."/>
            <person name="Abouelleil A."/>
            <person name="Allen A.W."/>
            <person name="Alvarado L."/>
            <person name="Arachchi H.M."/>
            <person name="Berlin A.M."/>
            <person name="Chapman S.B."/>
            <person name="Gainer-Dewar J."/>
            <person name="Goldberg J."/>
            <person name="Griggs A."/>
            <person name="Gujja S."/>
            <person name="Hansen M."/>
            <person name="Howarth C."/>
            <person name="Imamovic A."/>
            <person name="Ireland A."/>
            <person name="Larimer J."/>
            <person name="McCowan C."/>
            <person name="Murphy C."/>
            <person name="Pearson M."/>
            <person name="Poon T.W."/>
            <person name="Priest M."/>
            <person name="Roberts A."/>
            <person name="Saif S."/>
            <person name="Shea T."/>
            <person name="Sisk P."/>
            <person name="Sykes S."/>
            <person name="Wortman J."/>
            <person name="Nusbaum C."/>
            <person name="Birren B."/>
        </authorList>
    </citation>
    <scope>NUCLEOTIDE SEQUENCE [LARGE SCALE GENOMIC DNA]</scope>
    <source>
        <strain evidence="5 6">CBS 101466</strain>
    </source>
</reference>
<dbReference type="FunFam" id="3.40.50.720:FF:000084">
    <property type="entry name" value="Short-chain dehydrogenase reductase"/>
    <property type="match status" value="1"/>
</dbReference>
<dbReference type="EMBL" id="KB822712">
    <property type="protein sequence ID" value="ETN45750.1"/>
    <property type="molecule type" value="Genomic_DNA"/>
</dbReference>
<evidence type="ECO:0000256" key="4">
    <source>
        <dbReference type="SAM" id="SignalP"/>
    </source>
</evidence>
<keyword evidence="6" id="KW-1185">Reference proteome</keyword>
<dbReference type="PRINTS" id="PR00081">
    <property type="entry name" value="GDHRDH"/>
</dbReference>
<evidence type="ECO:0000313" key="6">
    <source>
        <dbReference type="Proteomes" id="UP000030752"/>
    </source>
</evidence>
<dbReference type="PANTHER" id="PTHR48107:SF16">
    <property type="entry name" value="NADPH-DEPENDENT ALDEHYDE REDUCTASE 1, CHLOROPLASTIC"/>
    <property type="match status" value="1"/>
</dbReference>
<evidence type="ECO:0000256" key="3">
    <source>
        <dbReference type="ARBA" id="ARBA00023002"/>
    </source>
</evidence>
<proteinExistence type="inferred from homology"/>
<feature type="signal peptide" evidence="4">
    <location>
        <begin position="1"/>
        <end position="22"/>
    </location>
</feature>
<feature type="chain" id="PRO_5004825111" evidence="4">
    <location>
        <begin position="23"/>
        <end position="318"/>
    </location>
</feature>
<dbReference type="InParanoid" id="W2SAU5"/>
<dbReference type="AlphaFoldDB" id="W2SAU5"/>
<accession>W2SAU5</accession>
<comment type="similarity">
    <text evidence="1">Belongs to the short-chain dehydrogenases/reductases (SDR) family.</text>
</comment>
<dbReference type="eggNOG" id="KOG0725">
    <property type="taxonomic scope" value="Eukaryota"/>
</dbReference>
<dbReference type="GeneID" id="19976922"/>
<dbReference type="OrthoDB" id="47007at2759"/>
<dbReference type="GO" id="GO:0016614">
    <property type="term" value="F:oxidoreductase activity, acting on CH-OH group of donors"/>
    <property type="evidence" value="ECO:0007669"/>
    <property type="project" value="UniProtKB-ARBA"/>
</dbReference>
<evidence type="ECO:0000313" key="5">
    <source>
        <dbReference type="EMBL" id="ETN45750.1"/>
    </source>
</evidence>
<dbReference type="PROSITE" id="PS00061">
    <property type="entry name" value="ADH_SHORT"/>
    <property type="match status" value="1"/>
</dbReference>
<dbReference type="RefSeq" id="XP_008712478.1">
    <property type="nucleotide sequence ID" value="XM_008714256.1"/>
</dbReference>
<dbReference type="Gene3D" id="3.40.50.720">
    <property type="entry name" value="NAD(P)-binding Rossmann-like Domain"/>
    <property type="match status" value="1"/>
</dbReference>
<dbReference type="Pfam" id="PF13561">
    <property type="entry name" value="adh_short_C2"/>
    <property type="match status" value="1"/>
</dbReference>
<dbReference type="InterPro" id="IPR002347">
    <property type="entry name" value="SDR_fam"/>
</dbReference>
<evidence type="ECO:0000256" key="1">
    <source>
        <dbReference type="ARBA" id="ARBA00006484"/>
    </source>
</evidence>